<evidence type="ECO:0000256" key="1">
    <source>
        <dbReference type="ARBA" id="ARBA00010641"/>
    </source>
</evidence>
<gene>
    <name evidence="9" type="ORF">AKJ09_00231</name>
</gene>
<dbReference type="Pfam" id="PF04542">
    <property type="entry name" value="Sigma70_r2"/>
    <property type="match status" value="1"/>
</dbReference>
<dbReference type="OrthoDB" id="7193272at2"/>
<comment type="subunit">
    <text evidence="2">Interacts transiently with the RNA polymerase catalytic core formed by RpoA, RpoB, RpoC and RpoZ (2 alpha, 1 beta, 1 beta' and 1 omega subunit) to form the RNA polymerase holoenzyme that can initiate transcription.</text>
</comment>
<dbReference type="PANTHER" id="PTHR43133">
    <property type="entry name" value="RNA POLYMERASE ECF-TYPE SIGMA FACTO"/>
    <property type="match status" value="1"/>
</dbReference>
<dbReference type="PATRIC" id="fig|1391654.3.peg.245"/>
<dbReference type="SUPFAM" id="SSF54427">
    <property type="entry name" value="NTF2-like"/>
    <property type="match status" value="1"/>
</dbReference>
<keyword evidence="3" id="KW-0805">Transcription regulation</keyword>
<name>A0A0K1PJ72_9BACT</name>
<reference evidence="9 10" key="1">
    <citation type="submission" date="2015-08" db="EMBL/GenBank/DDBJ databases">
        <authorList>
            <person name="Babu N.S."/>
            <person name="Beckwith C.J."/>
            <person name="Beseler K.G."/>
            <person name="Brison A."/>
            <person name="Carone J.V."/>
            <person name="Caskin T.P."/>
            <person name="Diamond M."/>
            <person name="Durham M.E."/>
            <person name="Foxe J.M."/>
            <person name="Go M."/>
            <person name="Henderson B.A."/>
            <person name="Jones I.B."/>
            <person name="McGettigan J.A."/>
            <person name="Micheletti S.J."/>
            <person name="Nasrallah M.E."/>
            <person name="Ortiz D."/>
            <person name="Piller C.R."/>
            <person name="Privatt S.R."/>
            <person name="Schneider S.L."/>
            <person name="Sharp S."/>
            <person name="Smith T.C."/>
            <person name="Stanton J.D."/>
            <person name="Ullery H.E."/>
            <person name="Wilson R.J."/>
            <person name="Serrano M.G."/>
            <person name="Buck G."/>
            <person name="Lee V."/>
            <person name="Wang Y."/>
            <person name="Carvalho R."/>
            <person name="Voegtly L."/>
            <person name="Shi R."/>
            <person name="Duckworth R."/>
            <person name="Johnson A."/>
            <person name="Loviza R."/>
            <person name="Walstead R."/>
            <person name="Shah Z."/>
            <person name="Kiflezghi M."/>
            <person name="Wade K."/>
            <person name="Ball S.L."/>
            <person name="Bradley K.W."/>
            <person name="Asai D.J."/>
            <person name="Bowman C.A."/>
            <person name="Russell D.A."/>
            <person name="Pope W.H."/>
            <person name="Jacobs-Sera D."/>
            <person name="Hendrix R.W."/>
            <person name="Hatfull G.F."/>
        </authorList>
    </citation>
    <scope>NUCLEOTIDE SEQUENCE [LARGE SCALE GENOMIC DNA]</scope>
    <source>
        <strain evidence="9 10">DSM 27648</strain>
    </source>
</reference>
<protein>
    <submittedName>
        <fullName evidence="9">RNA polymerase sigma-54 factor RpoN</fullName>
    </submittedName>
</protein>
<dbReference type="GO" id="GO:0003677">
    <property type="term" value="F:DNA binding"/>
    <property type="evidence" value="ECO:0007669"/>
    <property type="project" value="UniProtKB-KW"/>
</dbReference>
<dbReference type="NCBIfam" id="TIGR02937">
    <property type="entry name" value="sigma70-ECF"/>
    <property type="match status" value="1"/>
</dbReference>
<keyword evidence="4" id="KW-0731">Sigma factor</keyword>
<evidence type="ECO:0000256" key="3">
    <source>
        <dbReference type="ARBA" id="ARBA00023015"/>
    </source>
</evidence>
<evidence type="ECO:0000256" key="2">
    <source>
        <dbReference type="ARBA" id="ARBA00011344"/>
    </source>
</evidence>
<dbReference type="KEGG" id="llu:AKJ09_00231"/>
<comment type="similarity">
    <text evidence="1">Belongs to the sigma-70 factor family. ECF subfamily.</text>
</comment>
<keyword evidence="5" id="KW-0238">DNA-binding</keyword>
<dbReference type="STRING" id="1391654.AKJ09_00231"/>
<dbReference type="InterPro" id="IPR013325">
    <property type="entry name" value="RNA_pol_sigma_r2"/>
</dbReference>
<dbReference type="GO" id="GO:0006352">
    <property type="term" value="P:DNA-templated transcription initiation"/>
    <property type="evidence" value="ECO:0007669"/>
    <property type="project" value="InterPro"/>
</dbReference>
<dbReference type="InterPro" id="IPR036388">
    <property type="entry name" value="WH-like_DNA-bd_sf"/>
</dbReference>
<dbReference type="Gene3D" id="1.10.10.10">
    <property type="entry name" value="Winged helix-like DNA-binding domain superfamily/Winged helix DNA-binding domain"/>
    <property type="match status" value="1"/>
</dbReference>
<keyword evidence="6" id="KW-0804">Transcription</keyword>
<sequence>MNPPQELPRSIQSSWYVFMKSFSELRPDLYRYCRHLTRSPWDAEDLAQDALARAFVTLGQMMGEAPPNPRAWLFRVASNLWIDRVRRERRERPLEGDVSSASSAIDPRGAREAAGTLLGQLSPQERAAVVLKDVFDLTLEETAETLSTTVGAVKTALHRARGKLVERAAEEVSAPAPAVLDAFCAAFNAGDIDGLAKLLLDTVSVEVVGATTQYGPEAAKRTVLFGMLFGVERLADGDPTTGMDARFIQGILAIPPRVEARAYRGGWVLLHWYTHRDGEAVRALTRIDVDDDRVAHLQNYFFTPDMIAEICSELGLPSRSNGYSWCVPKA</sequence>
<dbReference type="InterPro" id="IPR039425">
    <property type="entry name" value="RNA_pol_sigma-70-like"/>
</dbReference>
<dbReference type="Proteomes" id="UP000064967">
    <property type="component" value="Chromosome"/>
</dbReference>
<evidence type="ECO:0000313" key="10">
    <source>
        <dbReference type="Proteomes" id="UP000064967"/>
    </source>
</evidence>
<dbReference type="PANTHER" id="PTHR43133:SF8">
    <property type="entry name" value="RNA POLYMERASE SIGMA FACTOR HI_1459-RELATED"/>
    <property type="match status" value="1"/>
</dbReference>
<proteinExistence type="inferred from homology"/>
<keyword evidence="10" id="KW-1185">Reference proteome</keyword>
<dbReference type="CDD" id="cd06171">
    <property type="entry name" value="Sigma70_r4"/>
    <property type="match status" value="1"/>
</dbReference>
<dbReference type="InterPro" id="IPR013249">
    <property type="entry name" value="RNA_pol_sigma70_r4_t2"/>
</dbReference>
<evidence type="ECO:0000259" key="8">
    <source>
        <dbReference type="Pfam" id="PF08281"/>
    </source>
</evidence>
<feature type="domain" description="RNA polymerase sigma-70 region 2" evidence="7">
    <location>
        <begin position="23"/>
        <end position="90"/>
    </location>
</feature>
<evidence type="ECO:0000256" key="5">
    <source>
        <dbReference type="ARBA" id="ARBA00023125"/>
    </source>
</evidence>
<dbReference type="Gene3D" id="3.10.450.50">
    <property type="match status" value="1"/>
</dbReference>
<dbReference type="InterPro" id="IPR032710">
    <property type="entry name" value="NTF2-like_dom_sf"/>
</dbReference>
<evidence type="ECO:0000256" key="4">
    <source>
        <dbReference type="ARBA" id="ARBA00023082"/>
    </source>
</evidence>
<evidence type="ECO:0000313" key="9">
    <source>
        <dbReference type="EMBL" id="AKU93567.1"/>
    </source>
</evidence>
<dbReference type="InterPro" id="IPR014284">
    <property type="entry name" value="RNA_pol_sigma-70_dom"/>
</dbReference>
<dbReference type="EMBL" id="CP012333">
    <property type="protein sequence ID" value="AKU93567.1"/>
    <property type="molecule type" value="Genomic_DNA"/>
</dbReference>
<dbReference type="SUPFAM" id="SSF88659">
    <property type="entry name" value="Sigma3 and sigma4 domains of RNA polymerase sigma factors"/>
    <property type="match status" value="1"/>
</dbReference>
<accession>A0A0K1PJ72</accession>
<dbReference type="Pfam" id="PF08281">
    <property type="entry name" value="Sigma70_r4_2"/>
    <property type="match status" value="1"/>
</dbReference>
<dbReference type="SUPFAM" id="SSF88946">
    <property type="entry name" value="Sigma2 domain of RNA polymerase sigma factors"/>
    <property type="match status" value="1"/>
</dbReference>
<evidence type="ECO:0000259" key="7">
    <source>
        <dbReference type="Pfam" id="PF04542"/>
    </source>
</evidence>
<feature type="domain" description="RNA polymerase sigma factor 70 region 4 type 2" evidence="8">
    <location>
        <begin position="112"/>
        <end position="164"/>
    </location>
</feature>
<dbReference type="AlphaFoldDB" id="A0A0K1PJ72"/>
<dbReference type="Gene3D" id="1.10.1740.10">
    <property type="match status" value="1"/>
</dbReference>
<dbReference type="RefSeq" id="WP_146645255.1">
    <property type="nucleotide sequence ID" value="NZ_CP012333.1"/>
</dbReference>
<dbReference type="InterPro" id="IPR013324">
    <property type="entry name" value="RNA_pol_sigma_r3/r4-like"/>
</dbReference>
<evidence type="ECO:0000256" key="6">
    <source>
        <dbReference type="ARBA" id="ARBA00023163"/>
    </source>
</evidence>
<dbReference type="GO" id="GO:0016987">
    <property type="term" value="F:sigma factor activity"/>
    <property type="evidence" value="ECO:0007669"/>
    <property type="project" value="UniProtKB-KW"/>
</dbReference>
<organism evidence="9 10">
    <name type="scientific">Labilithrix luteola</name>
    <dbReference type="NCBI Taxonomy" id="1391654"/>
    <lineage>
        <taxon>Bacteria</taxon>
        <taxon>Pseudomonadati</taxon>
        <taxon>Myxococcota</taxon>
        <taxon>Polyangia</taxon>
        <taxon>Polyangiales</taxon>
        <taxon>Labilitrichaceae</taxon>
        <taxon>Labilithrix</taxon>
    </lineage>
</organism>
<dbReference type="InterPro" id="IPR007627">
    <property type="entry name" value="RNA_pol_sigma70_r2"/>
</dbReference>